<dbReference type="InterPro" id="IPR042201">
    <property type="entry name" value="FH2_Formin_sf"/>
</dbReference>
<dbReference type="PANTHER" id="PTHR46345:SF8">
    <property type="entry name" value="FORMIN 3, ISOFORM B"/>
    <property type="match status" value="1"/>
</dbReference>
<feature type="compositionally biased region" description="Polar residues" evidence="1">
    <location>
        <begin position="1028"/>
        <end position="1041"/>
    </location>
</feature>
<feature type="region of interest" description="Disordered" evidence="1">
    <location>
        <begin position="295"/>
        <end position="359"/>
    </location>
</feature>
<name>A0AAD4NLD3_9BILA</name>
<feature type="region of interest" description="Disordered" evidence="1">
    <location>
        <begin position="1694"/>
        <end position="1744"/>
    </location>
</feature>
<feature type="region of interest" description="Disordered" evidence="1">
    <location>
        <begin position="434"/>
        <end position="470"/>
    </location>
</feature>
<feature type="region of interest" description="Disordered" evidence="1">
    <location>
        <begin position="924"/>
        <end position="965"/>
    </location>
</feature>
<reference evidence="3" key="1">
    <citation type="submission" date="2022-01" db="EMBL/GenBank/DDBJ databases">
        <title>Genome Sequence Resource for Two Populations of Ditylenchus destructor, the Migratory Endoparasitic Phytonematode.</title>
        <authorList>
            <person name="Zhang H."/>
            <person name="Lin R."/>
            <person name="Xie B."/>
        </authorList>
    </citation>
    <scope>NUCLEOTIDE SEQUENCE</scope>
    <source>
        <strain evidence="3">BazhouSP</strain>
    </source>
</reference>
<sequence length="1744" mass="194725">MSNNSRLVLHFATNRQSHGKSNAMIDAHNENLLQSIIHDPQRSFSRFLFEADVLSTIELLNELVTYKGKSELDKSVSNGYNITLECLWCWQDLTDGAFSLTPVVDELRQTDCVEIASAAIELIVNLVKLAPNQISRFRIRRELNELRIDDLVQTVSEKFAWSSDLTKLTDEWMVTNTSGNCVSTATVDVVRTDADSGTFSSEDDEEETDAGTMTDTLATSSQNGDGQQTDHIRINDDALSNIVDCLRSEKFNAHTELICTFLLDLLKEFAAADTKIISSLPELLEQIRPFVRSVSSTKTNDNATTSATPPQAPPPPPPPCLTPRNPPPAPSAPPPPINGLLNREKSKEPITPYSKNGQTKRGVDVEIPIALRLKKVPPEGKKMRHFQWTKIPVNSIVDQSTRSGSAKSSNIWQRMSEVDLSLKDRLDFSELELSFCNDPPPENSPFLKSSTGSSSAQHSPSSSNQSKQASVTLISAKRNLSVNVFLKMYKEVDKLVEHLDKGEAELIGLDSLKMLLQLLPTDEEQQTLRHYTGDRNILGQAERFLIELIEIPNYKLRIECMTFQQEFDSFKTEIEPDLDTLISACKELKASRCLQKILYVLLHMGNYLNYGADNLSNAVGFKLNSLWKVYDVRAIRGNGRTLLHFIAQQVENCWEELEKEIAHIPESAKLSFETIQGDLVGFQKRIQLLDKNSSTHQDDFFRQFREFIENSKSQLSNSMDKLKLIERLRSELAAYFCENEKSFAMEECFKIFNAFINRFKIASIENNQRAEIASRKAEDTKLLLPTGTPDPAKMKSLNNFLLASSPDTPLSKRPRHSISSTNPLRVEPSSPTPRHSVVLEQDRGRDLQHAHMGTIRRRSSSAIRQGLPLNQDKRTIFGPSIKEDEMEGDKPNPNGSNCLESFVEKALNNNSKTRRHITTLPNVRLGESQEACQQDEGSAQDNYREKHSETPRTSAPESVQESTENRAILNIKITDNPKLSNGDEIRSNVKCINVKPETNAKLKLRPNSTIVLPSIKDRKKPPPITSPLVDSTSKTSTSLSNGVRRAPSQKLAGIRARRVDNVDEKSSQITEKANIKPPKPSEIKQIQKQVDNSNFSHPPSSSGTISPKGISRFGVTLRKQGSPESSLSNKDAFNASSGVKKNKMEQEPTLLKTATRNSQKKNREEVFKRLHASKSTGAPRTSVPSSGLSSSKVTAEPRKSTPSTAKEKRAIMMTPSGSQLSTTSRPNLIIKYMANSFDRVDSLIPVPESSRKEKAVCLGAKQLETKKENRKVLAEEKYVDNLEKLIVRDYFPELPKLKAQAEYLEAVARNDHVKIRELQIRYSTRRTERRTSPTFQQPTPSDFDAETPGPSTVPESPYANQEGDNETVVKKKKREAPLDKLTVQSYLDRYTSEDNASFEELAEIHNKRERAKNAWMYEAEQRHNESLVYRAPEPIAAADEQLLAIRNGEAEKPLSIDNWSYKARNNLFFKLEEAPLTMAEYIDRVKQNEKVINKEATRFKAEHIQHPHQQVMARAAFQQAANNSGHVDITGKEKGLGSCTLGLVATPTPMPGVDESPLMTWGEIEGTPFRLDAPDIPETFEDGPTFKMPDIPIREKVAQEISEQIAKRYHGKRKHAMAEIQKIAPKTPSFNSSRSSGKLIAMSPAARRFATDKLGIRVGTDKVKREALTPKTPGSTRSGAIYSPAVYKMVKIKKESASPATPSSHGSAGTTSVTDNLLNLPPSSPPSSSTENSAPNRPTASDFF</sequence>
<feature type="compositionally biased region" description="Polar residues" evidence="1">
    <location>
        <begin position="951"/>
        <end position="962"/>
    </location>
</feature>
<feature type="compositionally biased region" description="Polar residues" evidence="1">
    <location>
        <begin position="1730"/>
        <end position="1744"/>
    </location>
</feature>
<dbReference type="SUPFAM" id="SSF101447">
    <property type="entry name" value="Formin homology 2 domain (FH2 domain)"/>
    <property type="match status" value="1"/>
</dbReference>
<feature type="region of interest" description="Disordered" evidence="1">
    <location>
        <begin position="1118"/>
        <end position="1211"/>
    </location>
</feature>
<accession>A0AAD4NLD3</accession>
<dbReference type="SMART" id="SM00498">
    <property type="entry name" value="FH2"/>
    <property type="match status" value="1"/>
</dbReference>
<dbReference type="InterPro" id="IPR015425">
    <property type="entry name" value="FH2_Formin"/>
</dbReference>
<evidence type="ECO:0000313" key="4">
    <source>
        <dbReference type="Proteomes" id="UP001201812"/>
    </source>
</evidence>
<feature type="region of interest" description="Disordered" evidence="1">
    <location>
        <begin position="803"/>
        <end position="836"/>
    </location>
</feature>
<feature type="region of interest" description="Disordered" evidence="1">
    <location>
        <begin position="1012"/>
        <end position="1083"/>
    </location>
</feature>
<dbReference type="Pfam" id="PF02181">
    <property type="entry name" value="FH2"/>
    <property type="match status" value="1"/>
</dbReference>
<dbReference type="PANTHER" id="PTHR46345">
    <property type="entry name" value="INVERTED FORMIN-2"/>
    <property type="match status" value="1"/>
</dbReference>
<dbReference type="PROSITE" id="PS51444">
    <property type="entry name" value="FH2"/>
    <property type="match status" value="1"/>
</dbReference>
<keyword evidence="4" id="KW-1185">Reference proteome</keyword>
<feature type="compositionally biased region" description="Low complexity" evidence="1">
    <location>
        <begin position="1182"/>
        <end position="1191"/>
    </location>
</feature>
<feature type="region of interest" description="Disordered" evidence="1">
    <location>
        <begin position="194"/>
        <end position="231"/>
    </location>
</feature>
<evidence type="ECO:0000313" key="3">
    <source>
        <dbReference type="EMBL" id="KAI1728995.1"/>
    </source>
</evidence>
<dbReference type="Proteomes" id="UP001201812">
    <property type="component" value="Unassembled WGS sequence"/>
</dbReference>
<evidence type="ECO:0000256" key="1">
    <source>
        <dbReference type="SAM" id="MobiDB-lite"/>
    </source>
</evidence>
<dbReference type="InterPro" id="IPR019148">
    <property type="entry name" value="Nuclear_protein_DGCR14_ESS-2"/>
</dbReference>
<feature type="compositionally biased region" description="Polar residues" evidence="1">
    <location>
        <begin position="930"/>
        <end position="941"/>
    </location>
</feature>
<dbReference type="Gene3D" id="1.20.58.2220">
    <property type="entry name" value="Formin, FH2 domain"/>
    <property type="match status" value="1"/>
</dbReference>
<protein>
    <submittedName>
        <fullName evidence="3">Formin homology 2 domain-containing protein</fullName>
    </submittedName>
</protein>
<feature type="compositionally biased region" description="Low complexity" evidence="1">
    <location>
        <begin position="449"/>
        <end position="470"/>
    </location>
</feature>
<feature type="compositionally biased region" description="Polar residues" evidence="1">
    <location>
        <begin position="217"/>
        <end position="227"/>
    </location>
</feature>
<comment type="caution">
    <text evidence="3">The sequence shown here is derived from an EMBL/GenBank/DDBJ whole genome shotgun (WGS) entry which is preliminary data.</text>
</comment>
<feature type="compositionally biased region" description="Polar residues" evidence="1">
    <location>
        <begin position="1698"/>
        <end position="1717"/>
    </location>
</feature>
<feature type="region of interest" description="Disordered" evidence="1">
    <location>
        <begin position="1324"/>
        <end position="1373"/>
    </location>
</feature>
<gene>
    <name evidence="3" type="ORF">DdX_01209</name>
</gene>
<organism evidence="3 4">
    <name type="scientific">Ditylenchus destructor</name>
    <dbReference type="NCBI Taxonomy" id="166010"/>
    <lineage>
        <taxon>Eukaryota</taxon>
        <taxon>Metazoa</taxon>
        <taxon>Ecdysozoa</taxon>
        <taxon>Nematoda</taxon>
        <taxon>Chromadorea</taxon>
        <taxon>Rhabditida</taxon>
        <taxon>Tylenchina</taxon>
        <taxon>Tylenchomorpha</taxon>
        <taxon>Sphaerularioidea</taxon>
        <taxon>Anguinidae</taxon>
        <taxon>Anguininae</taxon>
        <taxon>Ditylenchus</taxon>
    </lineage>
</organism>
<feature type="compositionally biased region" description="Basic and acidic residues" evidence="1">
    <location>
        <begin position="1195"/>
        <end position="1210"/>
    </location>
</feature>
<proteinExistence type="predicted"/>
<feature type="compositionally biased region" description="Basic and acidic residues" evidence="1">
    <location>
        <begin position="1057"/>
        <end position="1066"/>
    </location>
</feature>
<evidence type="ECO:0000259" key="2">
    <source>
        <dbReference type="PROSITE" id="PS51444"/>
    </source>
</evidence>
<feature type="domain" description="FH2" evidence="2">
    <location>
        <begin position="373"/>
        <end position="785"/>
    </location>
</feature>
<dbReference type="Pfam" id="PF09751">
    <property type="entry name" value="Es2"/>
    <property type="match status" value="1"/>
</dbReference>
<dbReference type="EMBL" id="JAKKPZ010000001">
    <property type="protein sequence ID" value="KAI1728995.1"/>
    <property type="molecule type" value="Genomic_DNA"/>
</dbReference>
<feature type="compositionally biased region" description="Pro residues" evidence="1">
    <location>
        <begin position="310"/>
        <end position="337"/>
    </location>
</feature>
<feature type="compositionally biased region" description="Polar residues" evidence="1">
    <location>
        <begin position="1122"/>
        <end position="1139"/>
    </location>
</feature>